<reference evidence="3 4" key="1">
    <citation type="submission" date="2014-11" db="EMBL/GenBank/DDBJ databases">
        <title>Genome sequence of Microbacterium mangrovi MUSC 115(T).</title>
        <authorList>
            <person name="Lee L.-H."/>
        </authorList>
    </citation>
    <scope>NUCLEOTIDE SEQUENCE [LARGE SCALE GENOMIC DNA]</scope>
    <source>
        <strain evidence="3 4">MUSC 115</strain>
    </source>
</reference>
<dbReference type="GO" id="GO:0003700">
    <property type="term" value="F:DNA-binding transcription factor activity"/>
    <property type="evidence" value="ECO:0007669"/>
    <property type="project" value="InterPro"/>
</dbReference>
<dbReference type="Gene3D" id="1.10.10.10">
    <property type="entry name" value="Winged helix-like DNA-binding domain superfamily/Winged helix DNA-binding domain"/>
    <property type="match status" value="1"/>
</dbReference>
<dbReference type="Pfam" id="PF12802">
    <property type="entry name" value="MarR_2"/>
    <property type="match status" value="1"/>
</dbReference>
<dbReference type="RefSeq" id="WP_039402745.1">
    <property type="nucleotide sequence ID" value="NZ_JTDK01000019.1"/>
</dbReference>
<dbReference type="InterPro" id="IPR000600">
    <property type="entry name" value="ROK"/>
</dbReference>
<dbReference type="PANTHER" id="PTHR18964:SF149">
    <property type="entry name" value="BIFUNCTIONAL UDP-N-ACETYLGLUCOSAMINE 2-EPIMERASE_N-ACETYLMANNOSAMINE KINASE"/>
    <property type="match status" value="1"/>
</dbReference>
<organism evidence="3 4">
    <name type="scientific">Microbacterium mangrovi</name>
    <dbReference type="NCBI Taxonomy" id="1348253"/>
    <lineage>
        <taxon>Bacteria</taxon>
        <taxon>Bacillati</taxon>
        <taxon>Actinomycetota</taxon>
        <taxon>Actinomycetes</taxon>
        <taxon>Micrococcales</taxon>
        <taxon>Microbacteriaceae</taxon>
        <taxon>Microbacterium</taxon>
    </lineage>
</organism>
<name>A0A0B2A1X9_9MICO</name>
<dbReference type="AlphaFoldDB" id="A0A0B2A1X9"/>
<proteinExistence type="inferred from homology"/>
<evidence type="ECO:0000313" key="3">
    <source>
        <dbReference type="EMBL" id="KHK95754.1"/>
    </source>
</evidence>
<comment type="similarity">
    <text evidence="1">Belongs to the ROK (NagC/XylR) family.</text>
</comment>
<comment type="caution">
    <text evidence="3">The sequence shown here is derived from an EMBL/GenBank/DDBJ whole genome shotgun (WGS) entry which is preliminary data.</text>
</comment>
<dbReference type="STRING" id="1348253.LK09_18175"/>
<dbReference type="InterPro" id="IPR036390">
    <property type="entry name" value="WH_DNA-bd_sf"/>
</dbReference>
<dbReference type="InterPro" id="IPR000835">
    <property type="entry name" value="HTH_MarR-typ"/>
</dbReference>
<dbReference type="CDD" id="cd00090">
    <property type="entry name" value="HTH_ARSR"/>
    <property type="match status" value="1"/>
</dbReference>
<protein>
    <recommendedName>
        <fullName evidence="2">HTH marR-type domain-containing protein</fullName>
    </recommendedName>
</protein>
<dbReference type="Gene3D" id="3.30.420.40">
    <property type="match status" value="2"/>
</dbReference>
<sequence length="399" mass="40857">MADRAATAERTVPGTPAWLRARNDRTALELLLEHGDLTRNQLGELTGLSKPTASQMVQRLEAAGLVTASGSQSAGPGPNASTYAVRKDAGVGVAIDFDARRVRTCVVDATGTEHAPVEVTLPRSRRTPEGDVRQAIVAATSAAGIDPALIGSVCIGVPGAVDPRTGDLRFADALAGWPTRDVAVRLQDSLGLDVTIENDVNLAAIAERTAGAGRGTGGFALLWLGPGLGLAVDQAGTLQRGASGGAGEIGYLPVPRTAISLDPDARELQDLIGGIQVTALTRDAGASCRTYRDAISALTRNPDLRARVTERLAPRVAAGLVAVLALLDPERIVLGGATGAALGPGLATAVAAHLKAGTAWDPDIAVTGIPTAPVLAGAREHLTAALQASLFERLDRVTP</sequence>
<dbReference type="EMBL" id="JTDK01000019">
    <property type="protein sequence ID" value="KHK95754.1"/>
    <property type="molecule type" value="Genomic_DNA"/>
</dbReference>
<dbReference type="InterPro" id="IPR011991">
    <property type="entry name" value="ArsR-like_HTH"/>
</dbReference>
<evidence type="ECO:0000256" key="1">
    <source>
        <dbReference type="ARBA" id="ARBA00006479"/>
    </source>
</evidence>
<keyword evidence="4" id="KW-1185">Reference proteome</keyword>
<gene>
    <name evidence="3" type="ORF">LK09_18175</name>
</gene>
<dbReference type="InterPro" id="IPR036388">
    <property type="entry name" value="WH-like_DNA-bd_sf"/>
</dbReference>
<dbReference type="InterPro" id="IPR043129">
    <property type="entry name" value="ATPase_NBD"/>
</dbReference>
<evidence type="ECO:0000259" key="2">
    <source>
        <dbReference type="Pfam" id="PF12802"/>
    </source>
</evidence>
<dbReference type="Pfam" id="PF00480">
    <property type="entry name" value="ROK"/>
    <property type="match status" value="1"/>
</dbReference>
<dbReference type="SUPFAM" id="SSF46785">
    <property type="entry name" value="Winged helix' DNA-binding domain"/>
    <property type="match status" value="1"/>
</dbReference>
<accession>A0A0B2A1X9</accession>
<dbReference type="OrthoDB" id="3523179at2"/>
<dbReference type="Proteomes" id="UP000031030">
    <property type="component" value="Unassembled WGS sequence"/>
</dbReference>
<dbReference type="PANTHER" id="PTHR18964">
    <property type="entry name" value="ROK (REPRESSOR, ORF, KINASE) FAMILY"/>
    <property type="match status" value="1"/>
</dbReference>
<evidence type="ECO:0000313" key="4">
    <source>
        <dbReference type="Proteomes" id="UP000031030"/>
    </source>
</evidence>
<feature type="domain" description="HTH marR-type" evidence="2">
    <location>
        <begin position="27"/>
        <end position="70"/>
    </location>
</feature>
<dbReference type="SUPFAM" id="SSF53067">
    <property type="entry name" value="Actin-like ATPase domain"/>
    <property type="match status" value="1"/>
</dbReference>